<dbReference type="Proteomes" id="UP000319267">
    <property type="component" value="Unassembled WGS sequence"/>
</dbReference>
<dbReference type="InterPro" id="IPR007110">
    <property type="entry name" value="Ig-like_dom"/>
</dbReference>
<dbReference type="Gene3D" id="2.60.40.10">
    <property type="entry name" value="Immunoglobulins"/>
    <property type="match status" value="4"/>
</dbReference>
<organism evidence="4 5">
    <name type="scientific">Flavobacterium nitrogenifigens</name>
    <dbReference type="NCBI Taxonomy" id="1617283"/>
    <lineage>
        <taxon>Bacteria</taxon>
        <taxon>Pseudomonadati</taxon>
        <taxon>Bacteroidota</taxon>
        <taxon>Flavobacteriia</taxon>
        <taxon>Flavobacteriales</taxon>
        <taxon>Flavobacteriaceae</taxon>
        <taxon>Flavobacterium</taxon>
    </lineage>
</organism>
<keyword evidence="1" id="KW-0732">Signal</keyword>
<dbReference type="PROSITE" id="PS50853">
    <property type="entry name" value="FN3"/>
    <property type="match status" value="1"/>
</dbReference>
<sequence>MKHFYSKIKKILNIALFLGIFTQSYVGNSQTTLSAGDIAFSGYNAIPGASSDTFSFVLLKDISANTVINFTDIGYSSGGWILPTSASTTEGTIIWTSSSALAAGTEVTIIGRTASVYDTGTATSSNNGTVDYNTATQISSGLSLSAGGDQIIAFQGGSGSINGPSVTLISGISYSYCSTDTTEAGWEGPTCAAGPNSSMIPPGLLNGTSAFYAGNVSNSGIITSAKFNGTGAPFPNAAAARTALMTQANWIKAITAQTLPTAYTYIATTPIINSHPSNKTICSGTNTSFSIVALNATSYQWQVNTSGSFGNISDNATYTGTNSSTLSITGATSAMNGYQYRCVATGSGSVNSNAATLTVPTVISPSIATNTPSAYGANNGTATVTASGGTPPYTYEWAPSGILSATASGLPPGNYIVTIKDSTPNGSGGCSVMYPVTIAESPGATTSVSSLSGFTTCAGSASIPQNFLLNAGQLTANLDLSPPTGYEISTTFGGPYFTNLSLTPSSGNINRTIYVRLAATATGTPTGNLVVSSIGIPTKNVVLSGTVNPLPAITSEPSSNTICIGDITTFSITASNATGYKWQVDQGAGAGFTDISIGAPYSGVTSSTLTITGATAAMNGYAYRGIATGTGACTPAISNNAFLTINPAPAITAHPSSTSVCLGGNTAFSVTATNATGYQWQIDQGSGFGPISNNAQFSGVTTSTLTITGATAELGGYAYRVVVTGGCFPLATSANVNLTIDSPPSITAQPSSSTICQGGNTSFTATASNATGYQWQVNDGQGGGFIDVQTNAIYSGTTTSTLTIIGATAAMSGYTYRAVASGTCTPPATSNSASLTVNSAPAITSNPSSIAICSGGNTTFSVTASNATGYKWLVDDGQGGGFVDVPNTAPYSGITTSTLTITGAPAEFNGYKYKAVASGTCPPSATSNTATLTVNHISIIMSKVDVACFGDTTGQATATPSGGTGNYTYLWSNGEETATITGLAAATTYTVTVTDENLCSNTANVTIGQPSAPLTLTPGTVNNTSCYGGANGTAQVIALGGTLNYTYSWNTNPIQTTATATGLSAGTYTVTVKDANQCVKTLDFPISEPPALTLTPSQNNVSCNGGSNGSATITVTGGTGAYTYNWSTGAHSTSISGLMEGIYTVTVTDENNCSDSYNFNITQPPILDATQSQTDVLCNGGATGTATVNPFGGAGDYTYAWSPAGGSAATATGLPADTYTCTITDKNGCFITKTFVIGEPSALNATTNQVDATCSTGGEATVIPSGGVGGYSYSWSPSGGIAATASGLTAGTYYCTITDGNGCSIMRSVTINTTNTLVATTGKTDVLCNGASTGSAWVVPSGAAGPFTYEWTPNVGSTDTVNNLTAGSYSVKIIAGNGCSIIKNFTITEPSAIVITPGAKTNVSCNGGHNGSASVSAIGGTGAYMYSWDTTPAQSTATATGLKAGTYIVTVTDANSCTKTQSITITEPDALIATTSQTDVSCNGGSNGTATVSVTGGTGLYTYSWSPSGGTNATASGLLAGTYTVTIKDANLCQTTASVTITDPPVLTATIAKTDILCHQANNGTATVTPSGGTGNYTYSWSPSGGTAATATGLSPNTYTVTVTDENGCFVTKSVQIIEPTALSVSDSHTDVSCNGGNNGTASVIATGGTGAYTYSWSPSGGNAATATDLTAGTYTVTVTDENLCSTTNTIKITEPDPLTLTGTPVAVSCHNGSNGSVTVGVTGGTGAYTYSWSPSGGNAATATGLTAGTYTLTVTDANSCIKTESFIISEPDPLTATTSQTDVSCNGGSNGSATVNVTGGTGTYTYSWSPSGGNAATATGLTAGTYTVAIKDANLCETTASVTIAEPSVLTATIAKTDILCNQANNGTATVTPSGGTGSYTYSWSPSGGNAATATGLSPNTYTVTVTDANGCFITESIQIIEPDALTATLTKTNVLCNQTNNGTATVTPSGGTGTYAYSWSPSGGNAATATGLSPNTYSVTITDANGCSITETVQITEPDPLTATTSQTDVSCNGGSNGSATVNVTGGTGTYTYSWSPAGGNAATATGLTAGTYTVSIKDANLCETTASVTIAEPSVLTATIAKTDILCNQANNGTATVTPSGGTGSYTYSWSPSGGNAATATGLSPNTYTVTVTDENGCFITESVQITEPTALSATDSHTNVSCNGGNNGTATVIATGGTGAYTYSWSPSGGNAATATGLTAGIYTVTVTDENLCSTSNTITVTEPDVLTLTATPTAVSCYNGNNGSATVSATGGTGTYSYSWAPSGGNAATATGLTAGTYTVTVTDSNSCTASVTVEVIQPTNPVNLNTATISGITTTGASLSGTASSDGINTDSGSCLTEVGFVYAQHANPTTADTKINVTAALGTFTNSLSGLRGNRTYYVRTYAVNSNGFINYGNEVSFTTQKYTLTVTAATGHTKVYGTTDPVFNYTALGFANGDTNSILTGLLTRDAGENVGKYNIKLGTINAGADYIINFTGAEFEITKANQTITWNQTLEFGCADSNNVALTATTDSGLPVSYTIANAALGTISGSTLNITSSGNSTITATQIGDQNHNAATAIVKPIEISQSGLVIQQWANVLFFDNKSNNFVAWQWYKNGAAISGATKQYYSEIQPLNGTYHVIAKDKNGNSIKSCPIETTGTVFSKKIKIYPNPVKPGGEFTLECDFSDSQLSGSEVVIYDITGKLVQTISNVKAKNQIIAPSQTALYIVVLKLADGQLKTINLLVK</sequence>
<evidence type="ECO:0000256" key="1">
    <source>
        <dbReference type="ARBA" id="ARBA00022729"/>
    </source>
</evidence>
<dbReference type="InterPro" id="IPR036179">
    <property type="entry name" value="Ig-like_dom_sf"/>
</dbReference>
<dbReference type="InterPro" id="IPR025667">
    <property type="entry name" value="SprB_repeat"/>
</dbReference>
<dbReference type="OrthoDB" id="9805017at2"/>
<dbReference type="SUPFAM" id="SSF48726">
    <property type="entry name" value="Immunoglobulin"/>
    <property type="match status" value="1"/>
</dbReference>
<dbReference type="NCBIfam" id="TIGR04183">
    <property type="entry name" value="Por_Secre_tail"/>
    <property type="match status" value="1"/>
</dbReference>
<dbReference type="Gene3D" id="2.40.10.10">
    <property type="entry name" value="Trypsin-like serine proteases"/>
    <property type="match status" value="4"/>
</dbReference>
<dbReference type="Pfam" id="PF18676">
    <property type="entry name" value="MBG_2"/>
    <property type="match status" value="1"/>
</dbReference>
<dbReference type="SMART" id="SM00089">
    <property type="entry name" value="PKD"/>
    <property type="match status" value="13"/>
</dbReference>
<dbReference type="RefSeq" id="WP_142479116.1">
    <property type="nucleotide sequence ID" value="NZ_CP043612.1"/>
</dbReference>
<dbReference type="InterPro" id="IPR026444">
    <property type="entry name" value="Secre_tail"/>
</dbReference>
<dbReference type="InterPro" id="IPR022409">
    <property type="entry name" value="PKD/Chitinase_dom"/>
</dbReference>
<dbReference type="InterPro" id="IPR003961">
    <property type="entry name" value="FN3_dom"/>
</dbReference>
<protein>
    <submittedName>
        <fullName evidence="4">Por secretion system C-terminal sorting domain-containing protein</fullName>
    </submittedName>
</protein>
<accession>A0A521F5P7</accession>
<evidence type="ECO:0000259" key="3">
    <source>
        <dbReference type="PROSITE" id="PS50853"/>
    </source>
</evidence>
<evidence type="ECO:0000259" key="2">
    <source>
        <dbReference type="PROSITE" id="PS50835"/>
    </source>
</evidence>
<dbReference type="PROSITE" id="PS50835">
    <property type="entry name" value="IG_LIKE"/>
    <property type="match status" value="1"/>
</dbReference>
<dbReference type="InterPro" id="IPR013783">
    <property type="entry name" value="Ig-like_fold"/>
</dbReference>
<dbReference type="Gene3D" id="2.60.40.740">
    <property type="match status" value="11"/>
</dbReference>
<keyword evidence="5" id="KW-1185">Reference proteome</keyword>
<dbReference type="InterPro" id="IPR043504">
    <property type="entry name" value="Peptidase_S1_PA_chymotrypsin"/>
</dbReference>
<gene>
    <name evidence="4" type="ORF">SAMN06265220_10639</name>
</gene>
<evidence type="ECO:0000313" key="5">
    <source>
        <dbReference type="Proteomes" id="UP000319267"/>
    </source>
</evidence>
<feature type="domain" description="Ig-like" evidence="2">
    <location>
        <begin position="260"/>
        <end position="358"/>
    </location>
</feature>
<proteinExistence type="predicted"/>
<evidence type="ECO:0000313" key="4">
    <source>
        <dbReference type="EMBL" id="SMO90981.1"/>
    </source>
</evidence>
<feature type="domain" description="Fibronectin type-III" evidence="3">
    <location>
        <begin position="2306"/>
        <end position="2410"/>
    </location>
</feature>
<dbReference type="EMBL" id="FXTQ01000006">
    <property type="protein sequence ID" value="SMO90981.1"/>
    <property type="molecule type" value="Genomic_DNA"/>
</dbReference>
<dbReference type="Pfam" id="PF13573">
    <property type="entry name" value="SprB"/>
    <property type="match status" value="19"/>
</dbReference>
<name>A0A521F5P7_9FLAO</name>
<dbReference type="InterPro" id="IPR041286">
    <property type="entry name" value="MBG_2"/>
</dbReference>
<dbReference type="SMART" id="SM00409">
    <property type="entry name" value="IG"/>
    <property type="match status" value="5"/>
</dbReference>
<dbReference type="InterPro" id="IPR003599">
    <property type="entry name" value="Ig_sub"/>
</dbReference>
<reference evidence="4 5" key="1">
    <citation type="submission" date="2017-05" db="EMBL/GenBank/DDBJ databases">
        <authorList>
            <person name="Varghese N."/>
            <person name="Submissions S."/>
        </authorList>
    </citation>
    <scope>NUCLEOTIDE SEQUENCE [LARGE SCALE GENOMIC DNA]</scope>
    <source>
        <strain evidence="4 5">DSM 29982</strain>
    </source>
</reference>